<accession>A0A2I2LF97</accession>
<dbReference type="EMBL" id="OENE01000004">
    <property type="protein sequence ID" value="SOS58241.1"/>
    <property type="molecule type" value="Genomic_DNA"/>
</dbReference>
<evidence type="ECO:0000313" key="2">
    <source>
        <dbReference type="Proteomes" id="UP000490060"/>
    </source>
</evidence>
<gene>
    <name evidence="1" type="ORF">TNO010_120043</name>
</gene>
<organism evidence="1 2">
    <name type="scientific">Tenacibaculum finnmarkense genomovar ulcerans</name>
    <dbReference type="NCBI Taxonomy" id="2781388"/>
    <lineage>
        <taxon>Bacteria</taxon>
        <taxon>Pseudomonadati</taxon>
        <taxon>Bacteroidota</taxon>
        <taxon>Flavobacteriia</taxon>
        <taxon>Flavobacteriales</taxon>
        <taxon>Flavobacteriaceae</taxon>
        <taxon>Tenacibaculum</taxon>
        <taxon>Tenacibaculum finnmarkense</taxon>
    </lineage>
</organism>
<evidence type="ECO:0000313" key="1">
    <source>
        <dbReference type="EMBL" id="SOS58241.1"/>
    </source>
</evidence>
<dbReference type="AlphaFoldDB" id="A0A2I2LF97"/>
<sequence>MKYLEKYLVLTEDRNTHFCIITFKKKTCTIINSISDENPSIKTTYFDTSEAAEKAAEALLITKIKQGYKEQTQPNDLSVFSIAIKNLKTADATIFESGIKTLNELITIYYNDNKHPFTQFLGVKMKDESFVTTPILDEYFKKHINNLSPETLVAVVQMTLQNIYFNFEVTSFAIAEIIKRKNLDAQLAIVTQFLKACEYYDAGHRFWSTTNQDKLIDNHFPKFQSEALLKLLEELPTDMLSGEDGDAMETLFIPALNNTKNKEIQQAILTILETYKKEYEEEGYVDDDYFEALFEEISANASNNVIKELEKITARKKNTHA</sequence>
<dbReference type="Proteomes" id="UP000490060">
    <property type="component" value="Unassembled WGS sequence"/>
</dbReference>
<evidence type="ECO:0008006" key="3">
    <source>
        <dbReference type="Google" id="ProtNLM"/>
    </source>
</evidence>
<dbReference type="Gene3D" id="2.20.140.10">
    <property type="entry name" value="WGR domain"/>
    <property type="match status" value="1"/>
</dbReference>
<protein>
    <recommendedName>
        <fullName evidence="3">WGR domain-containing protein</fullName>
    </recommendedName>
</protein>
<dbReference type="RefSeq" id="WP_172504795.1">
    <property type="nucleotide sequence ID" value="NZ_OENE01000004.1"/>
</dbReference>
<name>A0A2I2LF97_9FLAO</name>
<reference evidence="1 2" key="1">
    <citation type="submission" date="2017-11" db="EMBL/GenBank/DDBJ databases">
        <authorList>
            <person name="Duchaud E."/>
        </authorList>
    </citation>
    <scope>NUCLEOTIDE SEQUENCE [LARGE SCALE GENOMIC DNA]</scope>
    <source>
        <strain evidence="1 2">TNO010</strain>
    </source>
</reference>
<proteinExistence type="predicted"/>